<evidence type="ECO:0000313" key="5">
    <source>
        <dbReference type="Proteomes" id="UP001445335"/>
    </source>
</evidence>
<dbReference type="InterPro" id="IPR057413">
    <property type="entry name" value="Beta-barrel_INTS6"/>
</dbReference>
<sequence length="703" mass="73248">MIVVFVLDTSVSMNQRATGGLALLDCAKSAAEHFIKVRQRDPANRGDTYALVTCEEGSAAMKAFDRHPWAGFLAALKGAAALDLTRLGPALKRALDALHLHRLAGGTDAWGVGYQPASLEPTALLLLSDGTELTSHEGVDQALQLPTGPMLGSELVAAPYRWDQRLFAALLRMPALDAAGAPAYALGSSAAAAAAEVPAADSSVAALCEKTGGRCYSVGSLRALLACMEGLAQRLAPALVASFLALPCPDAPQLAQLPDATVAACQHKVLAVRQANLAGFWPIPEAFRLDPGLTVLPPRAAQPRLAFLPQAVEPGVPANFPVDVLEVEPSPINGFMLGALRGGLPEALAWPVCTAPTGGAALDGGGAAREPFGFLRLSRGGAAVNLHLLPFNYPVLFRLLDQLAAMPLSARMAPPPLWRSELERYLGSIPPYYCAPLKMAFKRLGLPAHLAPDVRDGGLGFALTAFLRRLQHQAKQEVDCMHAAIAATLEADAPGLGAGSAASLRTPRGAASMNDLAEGAAGVAELLQQDAALAARLFAAAGRRPRDAVRQAAASAKVDTARFSVPVARMGDYLEAAARYAPLRDPSLDDDERARLNRNAFGNPFLRDKRAASGANAGPVDEAADEARALDQGFAGGSPGLLPRRTRHRGSRGALRASTAGPHAGAPAAPPAPIPAPQADENDAALLDARWAEMLRQPAPGGR</sequence>
<dbReference type="PANTHER" id="PTHR12957">
    <property type="entry name" value="DEAD/H BOX POLYPEPTIDE 26/DICE1-RELATED"/>
    <property type="match status" value="1"/>
</dbReference>
<keyword evidence="5" id="KW-1185">Reference proteome</keyword>
<dbReference type="InterPro" id="IPR002035">
    <property type="entry name" value="VWF_A"/>
</dbReference>
<dbReference type="Gene3D" id="3.40.50.410">
    <property type="entry name" value="von Willebrand factor, type A domain"/>
    <property type="match status" value="1"/>
</dbReference>
<feature type="domain" description="VWFA" evidence="2">
    <location>
        <begin position="3"/>
        <end position="130"/>
    </location>
</feature>
<comment type="caution">
    <text evidence="4">The sequence shown here is derived from an EMBL/GenBank/DDBJ whole genome shotgun (WGS) entry which is preliminary data.</text>
</comment>
<feature type="region of interest" description="Disordered" evidence="1">
    <location>
        <begin position="632"/>
        <end position="684"/>
    </location>
</feature>
<dbReference type="PANTHER" id="PTHR12957:SF2">
    <property type="entry name" value="INTEGRATOR COMPLEX SUBUNIT 6"/>
    <property type="match status" value="1"/>
</dbReference>
<reference evidence="4 5" key="1">
    <citation type="journal article" date="2024" name="Nat. Commun.">
        <title>Phylogenomics reveals the evolutionary origins of lichenization in chlorophyte algae.</title>
        <authorList>
            <person name="Puginier C."/>
            <person name="Libourel C."/>
            <person name="Otte J."/>
            <person name="Skaloud P."/>
            <person name="Haon M."/>
            <person name="Grisel S."/>
            <person name="Petersen M."/>
            <person name="Berrin J.G."/>
            <person name="Delaux P.M."/>
            <person name="Dal Grande F."/>
            <person name="Keller J."/>
        </authorList>
    </citation>
    <scope>NUCLEOTIDE SEQUENCE [LARGE SCALE GENOMIC DNA]</scope>
    <source>
        <strain evidence="4 5">SAG 245.80</strain>
    </source>
</reference>
<evidence type="ECO:0000313" key="4">
    <source>
        <dbReference type="EMBL" id="KAK9838522.1"/>
    </source>
</evidence>
<dbReference type="AlphaFoldDB" id="A0AAW1RY53"/>
<dbReference type="Pfam" id="PF25462">
    <property type="entry name" value="Beta-barrel_INTS6"/>
    <property type="match status" value="1"/>
</dbReference>
<feature type="domain" description="Integrator complex subunit 6-like beta-barrel" evidence="3">
    <location>
        <begin position="267"/>
        <end position="403"/>
    </location>
</feature>
<name>A0AAW1RY53_9CHLO</name>
<evidence type="ECO:0008006" key="6">
    <source>
        <dbReference type="Google" id="ProtNLM"/>
    </source>
</evidence>
<dbReference type="Pfam" id="PF13519">
    <property type="entry name" value="VWA_2"/>
    <property type="match status" value="1"/>
</dbReference>
<organism evidence="4 5">
    <name type="scientific">Elliptochloris bilobata</name>
    <dbReference type="NCBI Taxonomy" id="381761"/>
    <lineage>
        <taxon>Eukaryota</taxon>
        <taxon>Viridiplantae</taxon>
        <taxon>Chlorophyta</taxon>
        <taxon>core chlorophytes</taxon>
        <taxon>Trebouxiophyceae</taxon>
        <taxon>Trebouxiophyceae incertae sedis</taxon>
        <taxon>Elliptochloris clade</taxon>
        <taxon>Elliptochloris</taxon>
    </lineage>
</organism>
<dbReference type="SUPFAM" id="SSF53300">
    <property type="entry name" value="vWA-like"/>
    <property type="match status" value="1"/>
</dbReference>
<evidence type="ECO:0000256" key="1">
    <source>
        <dbReference type="SAM" id="MobiDB-lite"/>
    </source>
</evidence>
<protein>
    <recommendedName>
        <fullName evidence="6">VWFA domain-containing protein</fullName>
    </recommendedName>
</protein>
<dbReference type="InterPro" id="IPR051113">
    <property type="entry name" value="Integrator_subunit6"/>
</dbReference>
<evidence type="ECO:0000259" key="2">
    <source>
        <dbReference type="Pfam" id="PF13519"/>
    </source>
</evidence>
<dbReference type="InterPro" id="IPR036465">
    <property type="entry name" value="vWFA_dom_sf"/>
</dbReference>
<dbReference type="Proteomes" id="UP001445335">
    <property type="component" value="Unassembled WGS sequence"/>
</dbReference>
<proteinExistence type="predicted"/>
<dbReference type="EMBL" id="JALJOU010000018">
    <property type="protein sequence ID" value="KAK9838522.1"/>
    <property type="molecule type" value="Genomic_DNA"/>
</dbReference>
<accession>A0AAW1RY53</accession>
<dbReference type="GO" id="GO:0032039">
    <property type="term" value="C:integrator complex"/>
    <property type="evidence" value="ECO:0007669"/>
    <property type="project" value="TreeGrafter"/>
</dbReference>
<gene>
    <name evidence="4" type="ORF">WJX81_005008</name>
</gene>
<dbReference type="GO" id="GO:0034472">
    <property type="term" value="P:snRNA 3'-end processing"/>
    <property type="evidence" value="ECO:0007669"/>
    <property type="project" value="TreeGrafter"/>
</dbReference>
<evidence type="ECO:0000259" key="3">
    <source>
        <dbReference type="Pfam" id="PF25462"/>
    </source>
</evidence>